<dbReference type="Gene3D" id="2.60.120.260">
    <property type="entry name" value="Galactose-binding domain-like"/>
    <property type="match status" value="1"/>
</dbReference>
<evidence type="ECO:0000313" key="5">
    <source>
        <dbReference type="EMBL" id="HGK23660.1"/>
    </source>
</evidence>
<dbReference type="GO" id="GO:0008422">
    <property type="term" value="F:beta-glucosidase activity"/>
    <property type="evidence" value="ECO:0007669"/>
    <property type="project" value="UniProtKB-ARBA"/>
</dbReference>
<dbReference type="InterPro" id="IPR026891">
    <property type="entry name" value="Fn3-like"/>
</dbReference>
<dbReference type="Pfam" id="PF01915">
    <property type="entry name" value="Glyco_hydro_3_C"/>
    <property type="match status" value="1"/>
</dbReference>
<evidence type="ECO:0000256" key="3">
    <source>
        <dbReference type="ARBA" id="ARBA00022801"/>
    </source>
</evidence>
<dbReference type="GO" id="GO:0031222">
    <property type="term" value="P:arabinan catabolic process"/>
    <property type="evidence" value="ECO:0007669"/>
    <property type="project" value="TreeGrafter"/>
</dbReference>
<dbReference type="CDD" id="cd23343">
    <property type="entry name" value="beta-trefoil_FSCN_BglX-like"/>
    <property type="match status" value="1"/>
</dbReference>
<reference evidence="5" key="1">
    <citation type="journal article" date="2020" name="mSystems">
        <title>Genome- and Community-Level Interaction Insights into Carbon Utilization and Element Cycling Functions of Hydrothermarchaeota in Hydrothermal Sediment.</title>
        <authorList>
            <person name="Zhou Z."/>
            <person name="Liu Y."/>
            <person name="Xu W."/>
            <person name="Pan J."/>
            <person name="Luo Z.H."/>
            <person name="Li M."/>
        </authorList>
    </citation>
    <scope>NUCLEOTIDE SEQUENCE [LARGE SCALE GENOMIC DNA]</scope>
    <source>
        <strain evidence="5">SpSt-70</strain>
    </source>
</reference>
<dbReference type="SMART" id="SM01217">
    <property type="entry name" value="Fn3_like"/>
    <property type="match status" value="1"/>
</dbReference>
<dbReference type="PANTHER" id="PTHR42721:SF3">
    <property type="entry name" value="BETA-D-XYLOSIDASE 5-RELATED"/>
    <property type="match status" value="1"/>
</dbReference>
<dbReference type="Gene3D" id="2.60.40.10">
    <property type="entry name" value="Immunoglobulins"/>
    <property type="match status" value="1"/>
</dbReference>
<organism evidence="5">
    <name type="scientific">Dictyoglomus thermophilum</name>
    <dbReference type="NCBI Taxonomy" id="14"/>
    <lineage>
        <taxon>Bacteria</taxon>
        <taxon>Pseudomonadati</taxon>
        <taxon>Dictyoglomota</taxon>
        <taxon>Dictyoglomia</taxon>
        <taxon>Dictyoglomales</taxon>
        <taxon>Dictyoglomaceae</taxon>
        <taxon>Dictyoglomus</taxon>
    </lineage>
</organism>
<keyword evidence="3" id="KW-0378">Hydrolase</keyword>
<dbReference type="PRINTS" id="PR00133">
    <property type="entry name" value="GLHYDRLASE3"/>
</dbReference>
<dbReference type="PANTHER" id="PTHR42721">
    <property type="entry name" value="SUGAR HYDROLASE-RELATED"/>
    <property type="match status" value="1"/>
</dbReference>
<dbReference type="Pfam" id="PF14310">
    <property type="entry name" value="Fn3-like"/>
    <property type="match status" value="1"/>
</dbReference>
<evidence type="ECO:0000256" key="1">
    <source>
        <dbReference type="ARBA" id="ARBA00005336"/>
    </source>
</evidence>
<evidence type="ECO:0000256" key="2">
    <source>
        <dbReference type="ARBA" id="ARBA00022729"/>
    </source>
</evidence>
<gene>
    <name evidence="5" type="ORF">ENU78_04315</name>
</gene>
<dbReference type="SUPFAM" id="SSF50405">
    <property type="entry name" value="Actin-crosslinking proteins"/>
    <property type="match status" value="1"/>
</dbReference>
<dbReference type="SUPFAM" id="SSF51445">
    <property type="entry name" value="(Trans)glycosidases"/>
    <property type="match status" value="1"/>
</dbReference>
<proteinExistence type="inferred from homology"/>
<dbReference type="GO" id="GO:0045493">
    <property type="term" value="P:xylan catabolic process"/>
    <property type="evidence" value="ECO:0007669"/>
    <property type="project" value="InterPro"/>
</dbReference>
<dbReference type="GO" id="GO:0046556">
    <property type="term" value="F:alpha-L-arabinofuranosidase activity"/>
    <property type="evidence" value="ECO:0007669"/>
    <property type="project" value="TreeGrafter"/>
</dbReference>
<dbReference type="EMBL" id="DTDV01000013">
    <property type="protein sequence ID" value="HGK23660.1"/>
    <property type="molecule type" value="Genomic_DNA"/>
</dbReference>
<dbReference type="InterPro" id="IPR036881">
    <property type="entry name" value="Glyco_hydro_3_C_sf"/>
</dbReference>
<dbReference type="Gene3D" id="3.20.20.300">
    <property type="entry name" value="Glycoside hydrolase, family 3, N-terminal domain"/>
    <property type="match status" value="1"/>
</dbReference>
<dbReference type="RefSeq" id="WP_149123294.1">
    <property type="nucleotide sequence ID" value="NZ_VTFL01000009.1"/>
</dbReference>
<dbReference type="FunFam" id="3.20.20.300:FF:000020">
    <property type="entry name" value="Sugar hydrolase"/>
    <property type="match status" value="1"/>
</dbReference>
<dbReference type="AlphaFoldDB" id="A0A7V4DXC7"/>
<name>A0A7V4DXC7_DICTH</name>
<dbReference type="Gene3D" id="2.60.120.380">
    <property type="match status" value="1"/>
</dbReference>
<dbReference type="FunFam" id="2.60.40.10:FF:000495">
    <property type="entry name" value="Periplasmic beta-glucosidase"/>
    <property type="match status" value="1"/>
</dbReference>
<dbReference type="InterPro" id="IPR008999">
    <property type="entry name" value="Actin-crosslinking"/>
</dbReference>
<dbReference type="InterPro" id="IPR001764">
    <property type="entry name" value="Glyco_hydro_3_N"/>
</dbReference>
<dbReference type="GO" id="GO:0009044">
    <property type="term" value="F:xylan 1,4-beta-xylosidase activity"/>
    <property type="evidence" value="ECO:0007669"/>
    <property type="project" value="InterPro"/>
</dbReference>
<protein>
    <submittedName>
        <fullName evidence="5">Glucan 1,4-alpha-glucosidase</fullName>
    </submittedName>
</protein>
<feature type="domain" description="Fibronectin type III-like" evidence="4">
    <location>
        <begin position="719"/>
        <end position="789"/>
    </location>
</feature>
<dbReference type="InterPro" id="IPR013783">
    <property type="entry name" value="Ig-like_fold"/>
</dbReference>
<dbReference type="SUPFAM" id="SSF52279">
    <property type="entry name" value="Beta-D-glucan exohydrolase, C-terminal domain"/>
    <property type="match status" value="1"/>
</dbReference>
<comment type="caution">
    <text evidence="5">The sequence shown here is derived from an EMBL/GenBank/DDBJ whole genome shotgun (WGS) entry which is preliminary data.</text>
</comment>
<keyword evidence="2" id="KW-0732">Signal</keyword>
<comment type="similarity">
    <text evidence="1">Belongs to the glycosyl hydrolase 3 family.</text>
</comment>
<accession>A0A7V4DXC7</accession>
<evidence type="ECO:0000259" key="4">
    <source>
        <dbReference type="SMART" id="SM01217"/>
    </source>
</evidence>
<dbReference type="InterPro" id="IPR002772">
    <property type="entry name" value="Glyco_hydro_3_C"/>
</dbReference>
<dbReference type="InterPro" id="IPR017853">
    <property type="entry name" value="GH"/>
</dbReference>
<dbReference type="Pfam" id="PF00933">
    <property type="entry name" value="Glyco_hydro_3"/>
    <property type="match status" value="1"/>
</dbReference>
<sequence>MNIEERVKELISKLTLEEKIKLLPTRQAEIPRLNIREFYIGGEAAHGVAWLGKATVFPQPIGLSSSFDRELMKKIGNAVSQEARAYYYMRGKIGGLMLWAPTVDMLRDPRWGRTEEGYGEDPFLASEMAGAYIQGMQGDDPVYLKTAMTPKHFFANNNERDRDKFSADIDPRNMYEYYLEVFRRVIEKYRAQCIMTAYNAVNGIPCIINPIVREVIKEKFGLEGCVVTDAADFSQTVTSHKTFENHYETLAYALKAGIDAFTDNPDLVIESAWQALEKGLITEEDIDRAVSNSLKVRFRLGEFDEEISKRFYVPPNQICNNEHSQLAYMAELKSVVLLKNENKFLPLKKEKINKIAVIGPLANKNYNDWYSGTYPYKVSVLQGIINRLYNKEILYHDSYDIVAIKSVKNNKYLRVIESGISPVWAVSDNITEKEVFKYIDWGWGKKSLQGIANGKYLTADDSTSAILSSAEEVFGWFVKEVFNIDPIGDGTYLIKTWNGKYAYIDEKEGNILKFKDSFENLPEEKFIFEKVEKGIEKACEIAKNSDIVILCVGNNPLVNGREDEDRVDIVLPEHQENLVREIFKVNPNIVLLVISSYPYAICWEKDHIPAILWSSHGGQEMGNAIADILLGNFSPAGRLNMTWYRSIHHIPPITDYDIIRGKRTYMYFDKEPLFSFGHGLTYTEFEYKNLILNSKNFKLNEEIKLSFEIENIGDMDSEEVPQVYIKALNSKVKRPNMQLKGFTRVFVPKGERVKVDITIPISELFIWDVREERYMVEKGEYEILIGASSKDIRLRDKFHIDGEEIKNRNPFKDTKAINFDDYHNVSFNTKRNFKETYVIFNDNDSFILFKDFEFKNKPKKVVIELSSNHSKIVLIFSKIGKEFSFEVLDTNNEWKEIVYLLGEHIEGIQDLYIKGEKGLKINWFRFE</sequence>
<dbReference type="Gene3D" id="3.40.50.1700">
    <property type="entry name" value="Glycoside hydrolase family 3 C-terminal domain"/>
    <property type="match status" value="1"/>
</dbReference>
<dbReference type="InterPro" id="IPR044993">
    <property type="entry name" value="BXL"/>
</dbReference>
<dbReference type="InterPro" id="IPR036962">
    <property type="entry name" value="Glyco_hydro_3_N_sf"/>
</dbReference>